<gene>
    <name evidence="2" type="ORF">TrCOL_g5404</name>
</gene>
<dbReference type="SUPFAM" id="SSF56112">
    <property type="entry name" value="Protein kinase-like (PK-like)"/>
    <property type="match status" value="1"/>
</dbReference>
<dbReference type="Gene3D" id="1.10.510.10">
    <property type="entry name" value="Transferase(Phosphotransferase) domain 1"/>
    <property type="match status" value="1"/>
</dbReference>
<reference evidence="3" key="1">
    <citation type="journal article" date="2023" name="Commun. Biol.">
        <title>Genome analysis of Parmales, the sister group of diatoms, reveals the evolutionary specialization of diatoms from phago-mixotrophs to photoautotrophs.</title>
        <authorList>
            <person name="Ban H."/>
            <person name="Sato S."/>
            <person name="Yoshikawa S."/>
            <person name="Yamada K."/>
            <person name="Nakamura Y."/>
            <person name="Ichinomiya M."/>
            <person name="Sato N."/>
            <person name="Blanc-Mathieu R."/>
            <person name="Endo H."/>
            <person name="Kuwata A."/>
            <person name="Ogata H."/>
        </authorList>
    </citation>
    <scope>NUCLEOTIDE SEQUENCE [LARGE SCALE GENOMIC DNA]</scope>
</reference>
<dbReference type="PANTHER" id="PTHR44329">
    <property type="entry name" value="SERINE/THREONINE-PROTEIN KINASE TNNI3K-RELATED"/>
    <property type="match status" value="1"/>
</dbReference>
<organism evidence="2 3">
    <name type="scientific">Triparma columacea</name>
    <dbReference type="NCBI Taxonomy" id="722753"/>
    <lineage>
        <taxon>Eukaryota</taxon>
        <taxon>Sar</taxon>
        <taxon>Stramenopiles</taxon>
        <taxon>Ochrophyta</taxon>
        <taxon>Bolidophyceae</taxon>
        <taxon>Parmales</taxon>
        <taxon>Triparmaceae</taxon>
        <taxon>Triparma</taxon>
    </lineage>
</organism>
<dbReference type="AlphaFoldDB" id="A0A9W7LGB6"/>
<dbReference type="PRINTS" id="PR00109">
    <property type="entry name" value="TYRKINASE"/>
</dbReference>
<dbReference type="OrthoDB" id="204797at2759"/>
<keyword evidence="3" id="KW-1185">Reference proteome</keyword>
<evidence type="ECO:0000259" key="1">
    <source>
        <dbReference type="PROSITE" id="PS50011"/>
    </source>
</evidence>
<sequence length="545" mass="60836">MPTSGEINIPTKEEVHAAVTTLGSSSALVEGLGAGVLAVAQEFPIIGGAFTALGKLHSIYKDSAEQNDACLRVVRWSQSVMAILVNVGKHYAGKGQADQAFTNAQQQILTDIIQSLQSFVTMSEGVLSSNMLISYITSKEADKTLKQLQEQVDTNLRNLMVGMQLEAVMQNEELLKRNELTLSHLTDLKQQNSEIQKGNSEIQKGLDSMESKLQEKFDALDRKRSAQGRRQSRHMSMEIDDRKVEWIEADPFAFGTFGAIYRVSYEGEVVCAKKISLREVPGGALESTKKEYTKEVALMAELRSQNIVQILGSCTRPMELIILMEYCGGGTLREKLDRVRAYPGSDSEPWGEAEQLKMLRDISFGMDYLHSKKITHQDLKSLNILITISGKGKVADFGKSKSNKMSTQMSKKGGSDVGTYGWCAPEVIKGAKATPKADVYSFGIMMWEVMTCKIPWEGMEDGQIIGLVAYEGKRPEIQEGEERVNMKLKDLMEKCWDADIDKRPFFDEITSLNIGRTLTLTLNSFSQIYKQVQQLKHHLLQQLME</sequence>
<dbReference type="PROSITE" id="PS50011">
    <property type="entry name" value="PROTEIN_KINASE_DOM"/>
    <property type="match status" value="1"/>
</dbReference>
<evidence type="ECO:0000313" key="3">
    <source>
        <dbReference type="Proteomes" id="UP001165065"/>
    </source>
</evidence>
<dbReference type="InterPro" id="IPR008271">
    <property type="entry name" value="Ser/Thr_kinase_AS"/>
</dbReference>
<name>A0A9W7LGB6_9STRA</name>
<dbReference type="InterPro" id="IPR000719">
    <property type="entry name" value="Prot_kinase_dom"/>
</dbReference>
<dbReference type="GO" id="GO:0004674">
    <property type="term" value="F:protein serine/threonine kinase activity"/>
    <property type="evidence" value="ECO:0007669"/>
    <property type="project" value="TreeGrafter"/>
</dbReference>
<dbReference type="PROSITE" id="PS00108">
    <property type="entry name" value="PROTEIN_KINASE_ST"/>
    <property type="match status" value="1"/>
</dbReference>
<dbReference type="SMART" id="SM00220">
    <property type="entry name" value="S_TKc"/>
    <property type="match status" value="1"/>
</dbReference>
<evidence type="ECO:0000313" key="2">
    <source>
        <dbReference type="EMBL" id="GMI48941.1"/>
    </source>
</evidence>
<dbReference type="CDD" id="cd13999">
    <property type="entry name" value="STKc_MAP3K-like"/>
    <property type="match status" value="1"/>
</dbReference>
<protein>
    <recommendedName>
        <fullName evidence="1">Protein kinase domain-containing protein</fullName>
    </recommendedName>
</protein>
<dbReference type="InterPro" id="IPR051681">
    <property type="entry name" value="Ser/Thr_Kinases-Pseudokinases"/>
</dbReference>
<dbReference type="GO" id="GO:0005524">
    <property type="term" value="F:ATP binding"/>
    <property type="evidence" value="ECO:0007669"/>
    <property type="project" value="InterPro"/>
</dbReference>
<dbReference type="InterPro" id="IPR001245">
    <property type="entry name" value="Ser-Thr/Tyr_kinase_cat_dom"/>
</dbReference>
<dbReference type="InterPro" id="IPR011009">
    <property type="entry name" value="Kinase-like_dom_sf"/>
</dbReference>
<dbReference type="EMBL" id="BRYA01000445">
    <property type="protein sequence ID" value="GMI48941.1"/>
    <property type="molecule type" value="Genomic_DNA"/>
</dbReference>
<dbReference type="Pfam" id="PF07714">
    <property type="entry name" value="PK_Tyr_Ser-Thr"/>
    <property type="match status" value="1"/>
</dbReference>
<accession>A0A9W7LGB6</accession>
<dbReference type="Proteomes" id="UP001165065">
    <property type="component" value="Unassembled WGS sequence"/>
</dbReference>
<comment type="caution">
    <text evidence="2">The sequence shown here is derived from an EMBL/GenBank/DDBJ whole genome shotgun (WGS) entry which is preliminary data.</text>
</comment>
<feature type="domain" description="Protein kinase" evidence="1">
    <location>
        <begin position="246"/>
        <end position="520"/>
    </location>
</feature>
<proteinExistence type="predicted"/>